<dbReference type="EMBL" id="LT634361">
    <property type="protein sequence ID" value="SFZ80211.1"/>
    <property type="molecule type" value="Genomic_DNA"/>
</dbReference>
<evidence type="ECO:0000313" key="2">
    <source>
        <dbReference type="Proteomes" id="UP000231564"/>
    </source>
</evidence>
<keyword evidence="2" id="KW-1185">Reference proteome</keyword>
<reference evidence="1 2" key="1">
    <citation type="submission" date="2016-11" db="EMBL/GenBank/DDBJ databases">
        <authorList>
            <person name="Jaros S."/>
            <person name="Januszkiewicz K."/>
            <person name="Wedrychowicz H."/>
        </authorList>
    </citation>
    <scope>NUCLEOTIDE SEQUENCE [LARGE SCALE GENOMIC DNA]</scope>
    <source>
        <strain evidence="1">NCIMB 2154T</strain>
    </source>
</reference>
<evidence type="ECO:0000313" key="1">
    <source>
        <dbReference type="EMBL" id="SFZ80211.1"/>
    </source>
</evidence>
<dbReference type="Proteomes" id="UP000231564">
    <property type="component" value="Chromosome MARIT"/>
</dbReference>
<protein>
    <recommendedName>
        <fullName evidence="3">Adhesin domain-containing protein</fullName>
    </recommendedName>
</protein>
<dbReference type="AlphaFoldDB" id="A0A2H1E778"/>
<dbReference type="GeneID" id="47721905"/>
<accession>A0A2H1E778</accession>
<evidence type="ECO:0008006" key="3">
    <source>
        <dbReference type="Google" id="ProtNLM"/>
    </source>
</evidence>
<gene>
    <name evidence="1" type="ORF">MARIT_0302</name>
</gene>
<proteinExistence type="predicted"/>
<sequence>MKKIRIFIISLFIITSGFSQQSIVKRFTSISKDIEISVVGLDDITIVNSDTTVIEVALFNQKLHSNYVRIGNEENVLKIQFELPFEPSEEGVFRKFITKRLHKAYGIVKLPKNRDVILYGEDLDVISESYNGNLTIFIAKGELRLNTVKGTVKATLYQGNVLGDVNNTNIKITTNKGSINVNEEMKTSPYKLDVKKSNKIFKVKSIQGNIQINVK</sequence>
<dbReference type="STRING" id="1349785.GCA_000509405_02614"/>
<dbReference type="RefSeq" id="WP_100210573.1">
    <property type="nucleotide sequence ID" value="NZ_CP138495.1"/>
</dbReference>
<name>A0A2H1E778_9FLAO</name>
<organism evidence="1 2">
    <name type="scientific">Tenacibaculum maritimum NCIMB 2154</name>
    <dbReference type="NCBI Taxonomy" id="1349785"/>
    <lineage>
        <taxon>Bacteria</taxon>
        <taxon>Pseudomonadati</taxon>
        <taxon>Bacteroidota</taxon>
        <taxon>Flavobacteriia</taxon>
        <taxon>Flavobacteriales</taxon>
        <taxon>Flavobacteriaceae</taxon>
        <taxon>Tenacibaculum</taxon>
    </lineage>
</organism>
<dbReference type="KEGG" id="tmar:MARIT_0302"/>
<dbReference type="OrthoDB" id="1190410at2"/>